<dbReference type="RefSeq" id="WP_150964029.1">
    <property type="nucleotide sequence ID" value="NZ_VZZJ01000009.1"/>
</dbReference>
<sequence>MPASAAPSLAGVLETVLYVADLDRADAFFGGILGLPCLHADLRMRGYNVAGRGVLLLFPEGGSLRPVETPGGTIPPHDGRGPAHVAFAVGADALADWERHLAAAGIAVEGRTRWPRGGTSLYFRDPDGHLLELATPGLWEGY</sequence>
<dbReference type="Pfam" id="PF00903">
    <property type="entry name" value="Glyoxalase"/>
    <property type="match status" value="1"/>
</dbReference>
<proteinExistence type="predicted"/>
<dbReference type="InterPro" id="IPR029068">
    <property type="entry name" value="Glyas_Bleomycin-R_OHBP_Dase"/>
</dbReference>
<feature type="domain" description="VOC" evidence="1">
    <location>
        <begin position="11"/>
        <end position="136"/>
    </location>
</feature>
<organism evidence="2 3">
    <name type="scientific">Methylobacterium planeticum</name>
    <dbReference type="NCBI Taxonomy" id="2615211"/>
    <lineage>
        <taxon>Bacteria</taxon>
        <taxon>Pseudomonadati</taxon>
        <taxon>Pseudomonadota</taxon>
        <taxon>Alphaproteobacteria</taxon>
        <taxon>Hyphomicrobiales</taxon>
        <taxon>Methylobacteriaceae</taxon>
        <taxon>Methylobacterium</taxon>
    </lineage>
</organism>
<dbReference type="PROSITE" id="PS51819">
    <property type="entry name" value="VOC"/>
    <property type="match status" value="1"/>
</dbReference>
<dbReference type="InterPro" id="IPR004360">
    <property type="entry name" value="Glyas_Fos-R_dOase_dom"/>
</dbReference>
<keyword evidence="3" id="KW-1185">Reference proteome</keyword>
<accession>A0A6N6MUB6</accession>
<reference evidence="2 3" key="1">
    <citation type="submission" date="2019-09" db="EMBL/GenBank/DDBJ databases">
        <title>YIM 132548 draft genome.</title>
        <authorList>
            <person name="Jiang L."/>
        </authorList>
    </citation>
    <scope>NUCLEOTIDE SEQUENCE [LARGE SCALE GENOMIC DNA]</scope>
    <source>
        <strain evidence="2 3">YIM 132548</strain>
    </source>
</reference>
<dbReference type="PANTHER" id="PTHR21366:SF22">
    <property type="entry name" value="VOC DOMAIN-CONTAINING PROTEIN"/>
    <property type="match status" value="1"/>
</dbReference>
<dbReference type="InterPro" id="IPR037523">
    <property type="entry name" value="VOC_core"/>
</dbReference>
<dbReference type="SUPFAM" id="SSF54593">
    <property type="entry name" value="Glyoxalase/Bleomycin resistance protein/Dihydroxybiphenyl dioxygenase"/>
    <property type="match status" value="1"/>
</dbReference>
<dbReference type="InterPro" id="IPR050383">
    <property type="entry name" value="GlyoxalaseI/FosfomycinResist"/>
</dbReference>
<dbReference type="Proteomes" id="UP000441523">
    <property type="component" value="Unassembled WGS sequence"/>
</dbReference>
<name>A0A6N6MUB6_9HYPH</name>
<dbReference type="Gene3D" id="3.10.180.10">
    <property type="entry name" value="2,3-Dihydroxybiphenyl 1,2-Dioxygenase, domain 1"/>
    <property type="match status" value="1"/>
</dbReference>
<dbReference type="PANTHER" id="PTHR21366">
    <property type="entry name" value="GLYOXALASE FAMILY PROTEIN"/>
    <property type="match status" value="1"/>
</dbReference>
<evidence type="ECO:0000259" key="1">
    <source>
        <dbReference type="PROSITE" id="PS51819"/>
    </source>
</evidence>
<evidence type="ECO:0000313" key="3">
    <source>
        <dbReference type="Proteomes" id="UP000441523"/>
    </source>
</evidence>
<dbReference type="EMBL" id="VZZJ01000009">
    <property type="protein sequence ID" value="KAB1073198.1"/>
    <property type="molecule type" value="Genomic_DNA"/>
</dbReference>
<gene>
    <name evidence="2" type="ORF">F6X51_12685</name>
</gene>
<evidence type="ECO:0000313" key="2">
    <source>
        <dbReference type="EMBL" id="KAB1073198.1"/>
    </source>
</evidence>
<protein>
    <submittedName>
        <fullName evidence="2">Glyoxalase</fullName>
    </submittedName>
</protein>
<dbReference type="AlphaFoldDB" id="A0A6N6MUB6"/>
<comment type="caution">
    <text evidence="2">The sequence shown here is derived from an EMBL/GenBank/DDBJ whole genome shotgun (WGS) entry which is preliminary data.</text>
</comment>